<accession>A0A9E5DIR6</accession>
<evidence type="ECO:0000313" key="3">
    <source>
        <dbReference type="EMBL" id="MCZ3372205.1"/>
    </source>
</evidence>
<feature type="transmembrane region" description="Helical" evidence="1">
    <location>
        <begin position="61"/>
        <end position="88"/>
    </location>
</feature>
<dbReference type="PANTHER" id="PTHR42861">
    <property type="entry name" value="CALCIUM-TRANSPORTING ATPASE"/>
    <property type="match status" value="1"/>
</dbReference>
<dbReference type="InterPro" id="IPR023298">
    <property type="entry name" value="ATPase_P-typ_TM_dom_sf"/>
</dbReference>
<keyword evidence="4" id="KW-1185">Reference proteome</keyword>
<proteinExistence type="predicted"/>
<dbReference type="Gene3D" id="1.20.1110.10">
    <property type="entry name" value="Calcium-transporting ATPase, transmembrane domain"/>
    <property type="match status" value="1"/>
</dbReference>
<protein>
    <submittedName>
        <fullName evidence="2">Uncharacterized protein</fullName>
    </submittedName>
</protein>
<keyword evidence="1" id="KW-0812">Transmembrane</keyword>
<evidence type="ECO:0000313" key="4">
    <source>
        <dbReference type="Proteomes" id="UP001068021"/>
    </source>
</evidence>
<organism evidence="2 4">
    <name type="scientific">Methanobacterium veterum</name>
    <dbReference type="NCBI Taxonomy" id="408577"/>
    <lineage>
        <taxon>Archaea</taxon>
        <taxon>Methanobacteriati</taxon>
        <taxon>Methanobacteriota</taxon>
        <taxon>Methanomada group</taxon>
        <taxon>Methanobacteria</taxon>
        <taxon>Methanobacteriales</taxon>
        <taxon>Methanobacteriaceae</taxon>
        <taxon>Methanobacterium</taxon>
    </lineage>
</organism>
<gene>
    <name evidence="3" type="ORF">O3H35_06125</name>
    <name evidence="2" type="ORF">O3H54_01020</name>
</gene>
<dbReference type="Proteomes" id="UP001068021">
    <property type="component" value="Unassembled WGS sequence"/>
</dbReference>
<evidence type="ECO:0000313" key="2">
    <source>
        <dbReference type="EMBL" id="MCZ3364453.1"/>
    </source>
</evidence>
<keyword evidence="1" id="KW-1133">Transmembrane helix</keyword>
<keyword evidence="1" id="KW-0472">Membrane</keyword>
<evidence type="ECO:0000256" key="1">
    <source>
        <dbReference type="SAM" id="Phobius"/>
    </source>
</evidence>
<name>A0A9E5DIR6_9EURY</name>
<comment type="caution">
    <text evidence="2">The sequence shown here is derived from an EMBL/GenBank/DDBJ whole genome shotgun (WGS) entry which is preliminary data.</text>
</comment>
<feature type="transmembrane region" description="Helical" evidence="1">
    <location>
        <begin position="28"/>
        <end position="49"/>
    </location>
</feature>
<reference evidence="2" key="1">
    <citation type="submission" date="2022-12" db="EMBL/GenBank/DDBJ databases">
        <title>Reclassification of two methanogenic archaea species isolated from the Kolyma lowland permafrost.</title>
        <authorList>
            <person name="Trubitsyn V.E."/>
            <person name="Rivkina E.M."/>
            <person name="Shcherbakova V.A."/>
        </authorList>
    </citation>
    <scope>NUCLEOTIDE SEQUENCE</scope>
    <source>
        <strain evidence="2">M2</strain>
        <strain evidence="3">MK4</strain>
    </source>
</reference>
<dbReference type="RefSeq" id="WP_211251425.1">
    <property type="nucleotide sequence ID" value="NZ_JAPVER010000018.1"/>
</dbReference>
<dbReference type="Proteomes" id="UP001074446">
    <property type="component" value="Unassembled WGS sequence"/>
</dbReference>
<dbReference type="EMBL" id="JAPVER010000018">
    <property type="protein sequence ID" value="MCZ3364453.1"/>
    <property type="molecule type" value="Genomic_DNA"/>
</dbReference>
<dbReference type="SUPFAM" id="SSF81665">
    <property type="entry name" value="Calcium ATPase, transmembrane domain M"/>
    <property type="match status" value="1"/>
</dbReference>
<dbReference type="AlphaFoldDB" id="A0A9E5DIR6"/>
<sequence length="101" mass="11000">MLCVWDAKNQRFLSAETKSFLQKTVIKIGDYLIILAAIMVAIIFIASLFRHQSLFDTLQFALVLVVASIPIALPAVLSVTMAVGAVALAKKRSNSKQTGSY</sequence>
<dbReference type="EMBL" id="JAPVES010000030">
    <property type="protein sequence ID" value="MCZ3372205.1"/>
    <property type="molecule type" value="Genomic_DNA"/>
</dbReference>